<proteinExistence type="predicted"/>
<evidence type="ECO:0000313" key="1">
    <source>
        <dbReference type="EMBL" id="UQZ85963.1"/>
    </source>
</evidence>
<evidence type="ECO:0000313" key="2">
    <source>
        <dbReference type="Proteomes" id="UP001057134"/>
    </source>
</evidence>
<organism evidence="1 2">
    <name type="scientific">Paenibacillus konkukensis</name>
    <dbReference type="NCBI Taxonomy" id="2020716"/>
    <lineage>
        <taxon>Bacteria</taxon>
        <taxon>Bacillati</taxon>
        <taxon>Bacillota</taxon>
        <taxon>Bacilli</taxon>
        <taxon>Bacillales</taxon>
        <taxon>Paenibacillaceae</taxon>
        <taxon>Paenibacillus</taxon>
    </lineage>
</organism>
<dbReference type="Proteomes" id="UP001057134">
    <property type="component" value="Chromosome"/>
</dbReference>
<name>A0ABY4RWN5_9BACL</name>
<dbReference type="EMBL" id="CP027059">
    <property type="protein sequence ID" value="UQZ85963.1"/>
    <property type="molecule type" value="Genomic_DNA"/>
</dbReference>
<accession>A0ABY4RWN5</accession>
<dbReference type="RefSeq" id="WP_249861542.1">
    <property type="nucleotide sequence ID" value="NZ_CP027059.1"/>
</dbReference>
<sequence>MDKQIQARLVLAENPDMVFNEVVRITIERGDLAFWLKFTSEWGGALYFLDEKNTKQREQGAISEEEYEFSRRTYRLGLITLSGLYDKLKVWSEREAGDYAFSMDMLECYFIPAYLQDYSEMNAVAKKQGRQYVQLVLQALENQGKPEEKLESIRQLVHEYIKNMHTYVK</sequence>
<protein>
    <submittedName>
        <fullName evidence="1">Uncharacterized protein</fullName>
    </submittedName>
</protein>
<keyword evidence="2" id="KW-1185">Reference proteome</keyword>
<reference evidence="1" key="1">
    <citation type="submission" date="2018-02" db="EMBL/GenBank/DDBJ databases">
        <authorList>
            <person name="Kim S.-K."/>
            <person name="Jung H.-I."/>
            <person name="Lee S.-W."/>
        </authorList>
    </citation>
    <scope>NUCLEOTIDE SEQUENCE</scope>
    <source>
        <strain evidence="1">SK3146</strain>
    </source>
</reference>
<gene>
    <name evidence="1" type="ORF">SK3146_05255</name>
</gene>
<reference evidence="1" key="2">
    <citation type="journal article" date="2021" name="J Anim Sci Technol">
        <title>Complete genome sequence of Paenibacillus konkukensis sp. nov. SK3146 as a potential probiotic strain.</title>
        <authorList>
            <person name="Jung H.I."/>
            <person name="Park S."/>
            <person name="Niu K.M."/>
            <person name="Lee S.W."/>
            <person name="Kothari D."/>
            <person name="Yi K.J."/>
            <person name="Kim S.K."/>
        </authorList>
    </citation>
    <scope>NUCLEOTIDE SEQUENCE</scope>
    <source>
        <strain evidence="1">SK3146</strain>
    </source>
</reference>